<sequence>MPPQPRTARTPQSPDSSTVRRTVKLLLIDPSDRLLLIHAKDPQTNAECWYPVGGGIEPGETIHSAATREAYEETGLTALPPGTVVWRRDHVYEYAGRRVDVHEEWLLHRVDHFTPRPTALTAHESRTILGFNWWTAPALTRTTSTVFPPSIGPLLTTLLTNGTPTIPIDITDTSATRAYAPG</sequence>
<comment type="similarity">
    <text evidence="2 5">Belongs to the Nudix hydrolase family.</text>
</comment>
<dbReference type="PANTHER" id="PTHR43046:SF12">
    <property type="entry name" value="GDP-MANNOSE MANNOSYL HYDROLASE"/>
    <property type="match status" value="1"/>
</dbReference>
<dbReference type="InterPro" id="IPR015797">
    <property type="entry name" value="NUDIX_hydrolase-like_dom_sf"/>
</dbReference>
<accession>A0ABP4PLH3</accession>
<keyword evidence="8" id="KW-1185">Reference proteome</keyword>
<dbReference type="InterPro" id="IPR000086">
    <property type="entry name" value="NUDIX_hydrolase_dom"/>
</dbReference>
<dbReference type="SUPFAM" id="SSF55811">
    <property type="entry name" value="Nudix"/>
    <property type="match status" value="1"/>
</dbReference>
<dbReference type="PROSITE" id="PS51462">
    <property type="entry name" value="NUDIX"/>
    <property type="match status" value="1"/>
</dbReference>
<reference evidence="8" key="1">
    <citation type="journal article" date="2019" name="Int. J. Syst. Evol. Microbiol.">
        <title>The Global Catalogue of Microorganisms (GCM) 10K type strain sequencing project: providing services to taxonomists for standard genome sequencing and annotation.</title>
        <authorList>
            <consortium name="The Broad Institute Genomics Platform"/>
            <consortium name="The Broad Institute Genome Sequencing Center for Infectious Disease"/>
            <person name="Wu L."/>
            <person name="Ma J."/>
        </authorList>
    </citation>
    <scope>NUCLEOTIDE SEQUENCE [LARGE SCALE GENOMIC DNA]</scope>
    <source>
        <strain evidence="8">JCM 15572</strain>
    </source>
</reference>
<protein>
    <recommendedName>
        <fullName evidence="6">Nudix hydrolase domain-containing protein</fullName>
    </recommendedName>
</protein>
<organism evidence="7 8">
    <name type="scientific">Kribbella hippodromi</name>
    <dbReference type="NCBI Taxonomy" id="434347"/>
    <lineage>
        <taxon>Bacteria</taxon>
        <taxon>Bacillati</taxon>
        <taxon>Actinomycetota</taxon>
        <taxon>Actinomycetes</taxon>
        <taxon>Propionibacteriales</taxon>
        <taxon>Kribbellaceae</taxon>
        <taxon>Kribbella</taxon>
    </lineage>
</organism>
<gene>
    <name evidence="7" type="ORF">GCM10009804_41840</name>
</gene>
<proteinExistence type="inferred from homology"/>
<dbReference type="EMBL" id="BAAAPH010000013">
    <property type="protein sequence ID" value="GAA1580875.1"/>
    <property type="molecule type" value="Genomic_DNA"/>
</dbReference>
<feature type="domain" description="Nudix hydrolase" evidence="6">
    <location>
        <begin position="18"/>
        <end position="155"/>
    </location>
</feature>
<evidence type="ECO:0000256" key="4">
    <source>
        <dbReference type="ARBA" id="ARBA00022842"/>
    </source>
</evidence>
<dbReference type="Proteomes" id="UP001501705">
    <property type="component" value="Unassembled WGS sequence"/>
</dbReference>
<keyword evidence="3 5" id="KW-0378">Hydrolase</keyword>
<dbReference type="CDD" id="cd04685">
    <property type="entry name" value="NUDIX_Hydrolase"/>
    <property type="match status" value="1"/>
</dbReference>
<comment type="caution">
    <text evidence="7">The sequence shown here is derived from an EMBL/GenBank/DDBJ whole genome shotgun (WGS) entry which is preliminary data.</text>
</comment>
<dbReference type="PRINTS" id="PR00502">
    <property type="entry name" value="NUDIXFAMILY"/>
</dbReference>
<dbReference type="PROSITE" id="PS00893">
    <property type="entry name" value="NUDIX_BOX"/>
    <property type="match status" value="1"/>
</dbReference>
<evidence type="ECO:0000259" key="6">
    <source>
        <dbReference type="PROSITE" id="PS51462"/>
    </source>
</evidence>
<dbReference type="PANTHER" id="PTHR43046">
    <property type="entry name" value="GDP-MANNOSE MANNOSYL HYDROLASE"/>
    <property type="match status" value="1"/>
</dbReference>
<dbReference type="Pfam" id="PF00293">
    <property type="entry name" value="NUDIX"/>
    <property type="match status" value="1"/>
</dbReference>
<evidence type="ECO:0000256" key="5">
    <source>
        <dbReference type="RuleBase" id="RU003476"/>
    </source>
</evidence>
<evidence type="ECO:0000256" key="3">
    <source>
        <dbReference type="ARBA" id="ARBA00022801"/>
    </source>
</evidence>
<keyword evidence="4" id="KW-0460">Magnesium</keyword>
<name>A0ABP4PLH3_9ACTN</name>
<dbReference type="InterPro" id="IPR020084">
    <property type="entry name" value="NUDIX_hydrolase_CS"/>
</dbReference>
<evidence type="ECO:0000313" key="8">
    <source>
        <dbReference type="Proteomes" id="UP001501705"/>
    </source>
</evidence>
<dbReference type="InterPro" id="IPR020476">
    <property type="entry name" value="Nudix_hydrolase"/>
</dbReference>
<evidence type="ECO:0000313" key="7">
    <source>
        <dbReference type="EMBL" id="GAA1580875.1"/>
    </source>
</evidence>
<evidence type="ECO:0000256" key="1">
    <source>
        <dbReference type="ARBA" id="ARBA00001946"/>
    </source>
</evidence>
<comment type="cofactor">
    <cofactor evidence="1">
        <name>Mg(2+)</name>
        <dbReference type="ChEBI" id="CHEBI:18420"/>
    </cofactor>
</comment>
<evidence type="ECO:0000256" key="2">
    <source>
        <dbReference type="ARBA" id="ARBA00005582"/>
    </source>
</evidence>
<dbReference type="Gene3D" id="3.90.79.10">
    <property type="entry name" value="Nucleoside Triphosphate Pyrophosphohydrolase"/>
    <property type="match status" value="1"/>
</dbReference>